<feature type="domain" description="Methionyl-tRNA synthetase anticodon-binding" evidence="9">
    <location>
        <begin position="379"/>
        <end position="474"/>
    </location>
</feature>
<dbReference type="GO" id="GO:0006431">
    <property type="term" value="P:methionyl-tRNA aminoacylation"/>
    <property type="evidence" value="ECO:0007669"/>
    <property type="project" value="InterPro"/>
</dbReference>
<dbReference type="NCBIfam" id="NF008900">
    <property type="entry name" value="PRK12267.1"/>
    <property type="match status" value="1"/>
</dbReference>
<dbReference type="AlphaFoldDB" id="A0A381PLM1"/>
<evidence type="ECO:0000256" key="6">
    <source>
        <dbReference type="ARBA" id="ARBA00023146"/>
    </source>
</evidence>
<name>A0A381PLM1_9ZZZZ</name>
<gene>
    <name evidence="10" type="ORF">METZ01_LOCUS20789</name>
</gene>
<dbReference type="CDD" id="cd07957">
    <property type="entry name" value="Anticodon_Ia_Met"/>
    <property type="match status" value="1"/>
</dbReference>
<keyword evidence="3" id="KW-0547">Nucleotide-binding</keyword>
<dbReference type="NCBIfam" id="TIGR00398">
    <property type="entry name" value="metG"/>
    <property type="match status" value="1"/>
</dbReference>
<dbReference type="PANTHER" id="PTHR43326">
    <property type="entry name" value="METHIONYL-TRNA SYNTHETASE"/>
    <property type="match status" value="1"/>
</dbReference>
<dbReference type="Gene3D" id="1.10.730.10">
    <property type="entry name" value="Isoleucyl-tRNA Synthetase, Domain 1"/>
    <property type="match status" value="1"/>
</dbReference>
<keyword evidence="5" id="KW-0648">Protein biosynthesis</keyword>
<feature type="domain" description="Methionyl/Leucyl tRNA synthetase" evidence="8">
    <location>
        <begin position="136"/>
        <end position="357"/>
    </location>
</feature>
<dbReference type="GO" id="GO:0004825">
    <property type="term" value="F:methionine-tRNA ligase activity"/>
    <property type="evidence" value="ECO:0007669"/>
    <property type="project" value="UniProtKB-EC"/>
</dbReference>
<dbReference type="HAMAP" id="MF_01228">
    <property type="entry name" value="Met_tRNA_synth_type2"/>
    <property type="match status" value="1"/>
</dbReference>
<dbReference type="InterPro" id="IPR009080">
    <property type="entry name" value="tRNAsynth_Ia_anticodon-bd"/>
</dbReference>
<keyword evidence="4" id="KW-0067">ATP-binding</keyword>
<dbReference type="SUPFAM" id="SSF52374">
    <property type="entry name" value="Nucleotidylyl transferase"/>
    <property type="match status" value="1"/>
</dbReference>
<evidence type="ECO:0000313" key="10">
    <source>
        <dbReference type="EMBL" id="SUZ67935.1"/>
    </source>
</evidence>
<dbReference type="Pfam" id="PF19303">
    <property type="entry name" value="Anticodon_3"/>
    <property type="match status" value="1"/>
</dbReference>
<dbReference type="SUPFAM" id="SSF47323">
    <property type="entry name" value="Anticodon-binding domain of a subclass of class I aminoacyl-tRNA synthetases"/>
    <property type="match status" value="1"/>
</dbReference>
<dbReference type="Pfam" id="PF09334">
    <property type="entry name" value="tRNA-synt_1g"/>
    <property type="match status" value="1"/>
</dbReference>
<evidence type="ECO:0000256" key="3">
    <source>
        <dbReference type="ARBA" id="ARBA00022741"/>
    </source>
</evidence>
<evidence type="ECO:0000256" key="7">
    <source>
        <dbReference type="ARBA" id="ARBA00030904"/>
    </source>
</evidence>
<evidence type="ECO:0000256" key="1">
    <source>
        <dbReference type="ARBA" id="ARBA00012838"/>
    </source>
</evidence>
<evidence type="ECO:0000256" key="5">
    <source>
        <dbReference type="ARBA" id="ARBA00022917"/>
    </source>
</evidence>
<keyword evidence="6" id="KW-0030">Aminoacyl-tRNA synthetase</keyword>
<dbReference type="Gene3D" id="3.40.50.620">
    <property type="entry name" value="HUPs"/>
    <property type="match status" value="1"/>
</dbReference>
<dbReference type="EMBL" id="UINC01001026">
    <property type="protein sequence ID" value="SUZ67935.1"/>
    <property type="molecule type" value="Genomic_DNA"/>
</dbReference>
<sequence>MSRFYLTTAIDYVNSRPHLGTAYEKITADVIARYQRLRGVSTHFVMGNDEHSQNVYRRAQELGVDPLSYCDRMEVEFREIWKTLDVSFDDFIRTTEDRHRASVSLMVKKIADAGDLYEGFYEGWYCVSCESFKQEKDLIDGECPVHQNRPDWIKEKNHFFRLSKYRDALLRHFESHPEFLCPEIRRNEILRLLESGLEDISISRSGQSWGIPLPSDPESVVYVWFDALINYISAVGFGTDEDRVAAWWPADLHIVGKDITRFHSVVWPAMLLSAGQELPHQVFGHGWVHFKGHRMSKSLGTSLDPLEAVARAGVDPLRLYLVREIPYGQDGDFSWDRFEERYNADLANNLGNLVSRITAMVYKYREGHLATPSGSPGRLAQVTEEVVGRYQAAMKRYALHEAAAVTYQLVDATNEYITETEPWKLAAEDGAAGRLTRVLFDISEAVRIVGILLGPVMPNAGREIVRRMGDEASERDQGWTQATTWRTESARTILRGESMWPRLESKNLRNS</sequence>
<dbReference type="InterPro" id="IPR023457">
    <property type="entry name" value="Met-tRNA_synth_2"/>
</dbReference>
<accession>A0A381PLM1</accession>
<dbReference type="CDD" id="cd00814">
    <property type="entry name" value="MetRS_core"/>
    <property type="match status" value="1"/>
</dbReference>
<dbReference type="InterPro" id="IPR041872">
    <property type="entry name" value="Anticodon_Met"/>
</dbReference>
<dbReference type="InterPro" id="IPR033911">
    <property type="entry name" value="MetRS_core"/>
</dbReference>
<evidence type="ECO:0000259" key="8">
    <source>
        <dbReference type="Pfam" id="PF09334"/>
    </source>
</evidence>
<evidence type="ECO:0000256" key="4">
    <source>
        <dbReference type="ARBA" id="ARBA00022840"/>
    </source>
</evidence>
<proteinExistence type="inferred from homology"/>
<organism evidence="10">
    <name type="scientific">marine metagenome</name>
    <dbReference type="NCBI Taxonomy" id="408172"/>
    <lineage>
        <taxon>unclassified sequences</taxon>
        <taxon>metagenomes</taxon>
        <taxon>ecological metagenomes</taxon>
    </lineage>
</organism>
<dbReference type="GO" id="GO:0005524">
    <property type="term" value="F:ATP binding"/>
    <property type="evidence" value="ECO:0007669"/>
    <property type="project" value="UniProtKB-KW"/>
</dbReference>
<dbReference type="PANTHER" id="PTHR43326:SF1">
    <property type="entry name" value="METHIONINE--TRNA LIGASE, MITOCHONDRIAL"/>
    <property type="match status" value="1"/>
</dbReference>
<dbReference type="InterPro" id="IPR014729">
    <property type="entry name" value="Rossmann-like_a/b/a_fold"/>
</dbReference>
<evidence type="ECO:0000259" key="9">
    <source>
        <dbReference type="Pfam" id="PF19303"/>
    </source>
</evidence>
<protein>
    <recommendedName>
        <fullName evidence="1">methionine--tRNA ligase</fullName>
        <ecNumber evidence="1">6.1.1.10</ecNumber>
    </recommendedName>
    <alternativeName>
        <fullName evidence="7">Methionyl-tRNA synthetase</fullName>
    </alternativeName>
</protein>
<dbReference type="InterPro" id="IPR015413">
    <property type="entry name" value="Methionyl/Leucyl_tRNA_Synth"/>
</dbReference>
<dbReference type="FunFam" id="2.170.220.10:FF:000002">
    <property type="entry name" value="Methionine--tRNA ligase"/>
    <property type="match status" value="1"/>
</dbReference>
<dbReference type="Gene3D" id="2.170.220.10">
    <property type="match status" value="1"/>
</dbReference>
<dbReference type="InterPro" id="IPR014758">
    <property type="entry name" value="Met-tRNA_synth"/>
</dbReference>
<dbReference type="PRINTS" id="PR01041">
    <property type="entry name" value="TRNASYNTHMET"/>
</dbReference>
<reference evidence="10" key="1">
    <citation type="submission" date="2018-05" db="EMBL/GenBank/DDBJ databases">
        <authorList>
            <person name="Lanie J.A."/>
            <person name="Ng W.-L."/>
            <person name="Kazmierczak K.M."/>
            <person name="Andrzejewski T.M."/>
            <person name="Davidsen T.M."/>
            <person name="Wayne K.J."/>
            <person name="Tettelin H."/>
            <person name="Glass J.I."/>
            <person name="Rusch D."/>
            <person name="Podicherti R."/>
            <person name="Tsui H.-C.T."/>
            <person name="Winkler M.E."/>
        </authorList>
    </citation>
    <scope>NUCLEOTIDE SEQUENCE</scope>
</reference>
<evidence type="ECO:0000256" key="2">
    <source>
        <dbReference type="ARBA" id="ARBA00022598"/>
    </source>
</evidence>
<dbReference type="EC" id="6.1.1.10" evidence="1"/>
<keyword evidence="2" id="KW-0436">Ligase</keyword>